<reference evidence="1" key="1">
    <citation type="submission" date="2022-08" db="UniProtKB">
        <authorList>
            <consortium name="EnsemblMetazoa"/>
        </authorList>
    </citation>
    <scope>IDENTIFICATION</scope>
    <source>
        <strain evidence="1">05x7-T-G4-1.051#20</strain>
    </source>
</reference>
<keyword evidence="2" id="KW-1185">Reference proteome</keyword>
<evidence type="ECO:0000313" key="1">
    <source>
        <dbReference type="EnsemblMetazoa" id="G3641.2:cds"/>
    </source>
</evidence>
<dbReference type="Proteomes" id="UP000005408">
    <property type="component" value="Unassembled WGS sequence"/>
</dbReference>
<dbReference type="EnsemblMetazoa" id="G3641.2">
    <property type="protein sequence ID" value="G3641.2:cds"/>
    <property type="gene ID" value="G3641"/>
</dbReference>
<organism evidence="1 2">
    <name type="scientific">Magallana gigas</name>
    <name type="common">Pacific oyster</name>
    <name type="synonym">Crassostrea gigas</name>
    <dbReference type="NCBI Taxonomy" id="29159"/>
    <lineage>
        <taxon>Eukaryota</taxon>
        <taxon>Metazoa</taxon>
        <taxon>Spiralia</taxon>
        <taxon>Lophotrochozoa</taxon>
        <taxon>Mollusca</taxon>
        <taxon>Bivalvia</taxon>
        <taxon>Autobranchia</taxon>
        <taxon>Pteriomorphia</taxon>
        <taxon>Ostreida</taxon>
        <taxon>Ostreoidea</taxon>
        <taxon>Ostreidae</taxon>
        <taxon>Magallana</taxon>
    </lineage>
</organism>
<name>A0A8W8MYI7_MAGGI</name>
<protein>
    <submittedName>
        <fullName evidence="1">Uncharacterized protein</fullName>
    </submittedName>
</protein>
<evidence type="ECO:0000313" key="2">
    <source>
        <dbReference type="Proteomes" id="UP000005408"/>
    </source>
</evidence>
<accession>A0A8W8MYI7</accession>
<dbReference type="AlphaFoldDB" id="A0A8W8MYI7"/>
<proteinExistence type="predicted"/>
<sequence length="127" mass="14594">MMIQSVVTSLKSTNSGGSGTWWRWFFSSSLTWSSPCVDLGGPVHSPTYRYRLVGRCTGVLLYTCHPRSTTPLLRTNLEHLTKHIPRHRTDEEVTEMPENIFKQLSYDLLWGMLARKLVTNVVVECMY</sequence>